<feature type="chain" id="PRO_5045321353" evidence="1">
    <location>
        <begin position="22"/>
        <end position="122"/>
    </location>
</feature>
<name>A0ABR7VG79_9FLAO</name>
<evidence type="ECO:0000313" key="2">
    <source>
        <dbReference type="EMBL" id="MBD0852653.1"/>
    </source>
</evidence>
<accession>A0ABR7VG79</accession>
<sequence>MKQMTKFIILVVLFISFQNLSGQNNKTQISETNVFQAMAESEFDLLIRIDMDMNDAELKSRIDVLNSFDRDIKIEYSRDESGNIKALSSSGSGGSCMSDNFGFLIISLKDSKWKGCMISDKK</sequence>
<feature type="signal peptide" evidence="1">
    <location>
        <begin position="1"/>
        <end position="21"/>
    </location>
</feature>
<evidence type="ECO:0000256" key="1">
    <source>
        <dbReference type="SAM" id="SignalP"/>
    </source>
</evidence>
<dbReference type="Proteomes" id="UP000598350">
    <property type="component" value="Unassembled WGS sequence"/>
</dbReference>
<comment type="caution">
    <text evidence="2">The sequence shown here is derived from an EMBL/GenBank/DDBJ whole genome shotgun (WGS) entry which is preliminary data.</text>
</comment>
<gene>
    <name evidence="2" type="ORF">HPE63_18425</name>
</gene>
<keyword evidence="3" id="KW-1185">Reference proteome</keyword>
<reference evidence="2 3" key="1">
    <citation type="submission" date="2020-05" db="EMBL/GenBank/DDBJ databases">
        <title>The draft genome sequence of Maribacter arenosus CAU 1321.</title>
        <authorList>
            <person name="Mu L."/>
        </authorList>
    </citation>
    <scope>NUCLEOTIDE SEQUENCE [LARGE SCALE GENOMIC DNA]</scope>
    <source>
        <strain evidence="2 3">CAU 1321</strain>
    </source>
</reference>
<dbReference type="EMBL" id="JABTCG010000016">
    <property type="protein sequence ID" value="MBD0852653.1"/>
    <property type="molecule type" value="Genomic_DNA"/>
</dbReference>
<dbReference type="RefSeq" id="WP_188315773.1">
    <property type="nucleotide sequence ID" value="NZ_JABTCG010000016.1"/>
</dbReference>
<evidence type="ECO:0000313" key="3">
    <source>
        <dbReference type="Proteomes" id="UP000598350"/>
    </source>
</evidence>
<organism evidence="2 3">
    <name type="scientific">Maribacter arenosus</name>
    <dbReference type="NCBI Taxonomy" id="1854708"/>
    <lineage>
        <taxon>Bacteria</taxon>
        <taxon>Pseudomonadati</taxon>
        <taxon>Bacteroidota</taxon>
        <taxon>Flavobacteriia</taxon>
        <taxon>Flavobacteriales</taxon>
        <taxon>Flavobacteriaceae</taxon>
        <taxon>Maribacter</taxon>
    </lineage>
</organism>
<keyword evidence="1" id="KW-0732">Signal</keyword>
<proteinExistence type="predicted"/>
<protein>
    <submittedName>
        <fullName evidence="2">Uncharacterized protein</fullName>
    </submittedName>
</protein>